<dbReference type="STRING" id="1965070.A0A3S3QN07"/>
<feature type="compositionally biased region" description="Basic and acidic residues" evidence="4">
    <location>
        <begin position="641"/>
        <end position="657"/>
    </location>
</feature>
<reference evidence="5" key="2">
    <citation type="submission" date="2018-11" db="EMBL/GenBank/DDBJ databases">
        <title>Trombidioid mite genomics.</title>
        <authorList>
            <person name="Dong X."/>
        </authorList>
    </citation>
    <scope>NUCLEOTIDE SEQUENCE</scope>
    <source>
        <strain evidence="5">UoL-WK</strain>
    </source>
</reference>
<dbReference type="Pfam" id="PF12569">
    <property type="entry name" value="NatA_aux_su"/>
    <property type="match status" value="1"/>
</dbReference>
<dbReference type="AlphaFoldDB" id="A0A3S3QN07"/>
<dbReference type="PANTHER" id="PTHR22767:SF2">
    <property type="entry name" value="N(ALPHA)-ACETYLTRANSFERASE 15_16, ISOFORM A"/>
    <property type="match status" value="1"/>
</dbReference>
<feature type="repeat" description="TPR" evidence="3">
    <location>
        <begin position="81"/>
        <end position="114"/>
    </location>
</feature>
<dbReference type="PIRSF" id="PIRSF000422">
    <property type="entry name" value="N-terminal-AcTrfase-A_aux_su"/>
    <property type="match status" value="1"/>
</dbReference>
<dbReference type="EMBL" id="NCKU01001754">
    <property type="protein sequence ID" value="RWS11338.1"/>
    <property type="molecule type" value="Genomic_DNA"/>
</dbReference>
<evidence type="ECO:0000256" key="3">
    <source>
        <dbReference type="PROSITE-ProRule" id="PRU00339"/>
    </source>
</evidence>
<organism evidence="5 7">
    <name type="scientific">Dinothrombium tinctorium</name>
    <dbReference type="NCBI Taxonomy" id="1965070"/>
    <lineage>
        <taxon>Eukaryota</taxon>
        <taxon>Metazoa</taxon>
        <taxon>Ecdysozoa</taxon>
        <taxon>Arthropoda</taxon>
        <taxon>Chelicerata</taxon>
        <taxon>Arachnida</taxon>
        <taxon>Acari</taxon>
        <taxon>Acariformes</taxon>
        <taxon>Trombidiformes</taxon>
        <taxon>Prostigmata</taxon>
        <taxon>Anystina</taxon>
        <taxon>Parasitengona</taxon>
        <taxon>Trombidioidea</taxon>
        <taxon>Trombidiidae</taxon>
        <taxon>Dinothrombium</taxon>
    </lineage>
</organism>
<dbReference type="Proteomes" id="UP000285301">
    <property type="component" value="Unassembled WGS sequence"/>
</dbReference>
<protein>
    <submittedName>
        <fullName evidence="5">N-alpha-acetyltransferase 15: NatA auxiliary subunit-like protein</fullName>
    </submittedName>
</protein>
<keyword evidence="7" id="KW-1185">Reference proteome</keyword>
<dbReference type="Pfam" id="PF13181">
    <property type="entry name" value="TPR_8"/>
    <property type="match status" value="1"/>
</dbReference>
<evidence type="ECO:0000313" key="5">
    <source>
        <dbReference type="EMBL" id="RWS11336.1"/>
    </source>
</evidence>
<dbReference type="SMART" id="SM00028">
    <property type="entry name" value="TPR"/>
    <property type="match status" value="6"/>
</dbReference>
<keyword evidence="1" id="KW-0677">Repeat</keyword>
<evidence type="ECO:0000313" key="7">
    <source>
        <dbReference type="Proteomes" id="UP000285301"/>
    </source>
</evidence>
<evidence type="ECO:0000313" key="6">
    <source>
        <dbReference type="EMBL" id="RWS11338.1"/>
    </source>
</evidence>
<evidence type="ECO:0000256" key="2">
    <source>
        <dbReference type="ARBA" id="ARBA00022803"/>
    </source>
</evidence>
<accession>A0A3S3QN07</accession>
<dbReference type="PANTHER" id="PTHR22767">
    <property type="entry name" value="N-TERMINAL ACETYLTRANSFERASE-RELATED"/>
    <property type="match status" value="1"/>
</dbReference>
<keyword evidence="5" id="KW-0808">Transferase</keyword>
<dbReference type="InterPro" id="IPR019734">
    <property type="entry name" value="TPR_rpt"/>
</dbReference>
<dbReference type="GO" id="GO:0031415">
    <property type="term" value="C:NatA complex"/>
    <property type="evidence" value="ECO:0007669"/>
    <property type="project" value="TreeGrafter"/>
</dbReference>
<dbReference type="SUPFAM" id="SSF48452">
    <property type="entry name" value="TPR-like"/>
    <property type="match status" value="3"/>
</dbReference>
<reference evidence="5 7" key="1">
    <citation type="journal article" date="2018" name="Gigascience">
        <title>Genomes of trombidid mites reveal novel predicted allergens and laterally-transferred genes associated with secondary metabolism.</title>
        <authorList>
            <person name="Dong X."/>
            <person name="Chaisiri K."/>
            <person name="Xia D."/>
            <person name="Armstrong S.D."/>
            <person name="Fang Y."/>
            <person name="Donnelly M.J."/>
            <person name="Kadowaki T."/>
            <person name="McGarry J.W."/>
            <person name="Darby A.C."/>
            <person name="Makepeace B.L."/>
        </authorList>
    </citation>
    <scope>NUCLEOTIDE SEQUENCE [LARGE SCALE GENOMIC DNA]</scope>
    <source>
        <strain evidence="5">UoL-WK</strain>
    </source>
</reference>
<proteinExistence type="predicted"/>
<dbReference type="Gene3D" id="1.25.40.1040">
    <property type="match status" value="1"/>
</dbReference>
<dbReference type="FunFam" id="1.25.40.1040:FF:000003">
    <property type="entry name" value="N-terminal acetyltransferase A, auxiliary subunit"/>
    <property type="match status" value="1"/>
</dbReference>
<dbReference type="GO" id="GO:0016740">
    <property type="term" value="F:transferase activity"/>
    <property type="evidence" value="ECO:0007669"/>
    <property type="project" value="UniProtKB-KW"/>
</dbReference>
<keyword evidence="2 3" id="KW-0802">TPR repeat</keyword>
<dbReference type="Gene3D" id="1.25.40.1010">
    <property type="match status" value="1"/>
</dbReference>
<gene>
    <name evidence="5" type="ORF">B4U79_08150</name>
    <name evidence="6" type="ORF">B4U79_14842</name>
</gene>
<comment type="caution">
    <text evidence="5">The sequence shown here is derived from an EMBL/GenBank/DDBJ whole genome shotgun (WGS) entry which is preliminary data.</text>
</comment>
<dbReference type="OrthoDB" id="10263032at2759"/>
<evidence type="ECO:0000256" key="4">
    <source>
        <dbReference type="SAM" id="MobiDB-lite"/>
    </source>
</evidence>
<dbReference type="InterPro" id="IPR011990">
    <property type="entry name" value="TPR-like_helical_dom_sf"/>
</dbReference>
<dbReference type="PROSITE" id="PS50005">
    <property type="entry name" value="TPR"/>
    <property type="match status" value="1"/>
</dbReference>
<sequence length="903" mass="104851">MSPSQPLPAKENALFKKILKCYEHKQYKNGLKFAKQILSNPKFAEHGETLAMKGLTLNCLGRKEEAYDYVRRGLRNDLTSHVCWHVYGLLQRSDHKYDEAIKCYRNALKWDKDNIQILRDLSLLQIQMRDLEGYRDTRYTLFMLRPTQRASWIGFAMAYHLLKDYQVAAKILEEFRKTSSTNQNKNVHGLNNNKGTDYEQSELLLYQVMVYKEGGYYQEALDHLNKYGDSEICDKLAVHEYKAELLLLLNRNKEAVKVIRDNLIARNCENRLYYTYLEQALGLTEDNEEQRLKMYTDYQNLYPKSQMPFRLPLNFVNNPVKFKSLADFYLKRSLRKGQPALFRDLKPLYSSECEKIHSKYSFKIAIIEDLMHTYRNNLKRYGSFETDEQTWGSEDATCILFVNYYLAQHYDYMKKFDKALMYVNEALRHTPTLIELYVIKAKIYKHAGNIEEAVGCMDEAQSLDSADRYLNSKCAKYLLRANRVSEAEEMCSKFTREGVCAGDNLNEMQCMWFQSEAALAYQRLNNWGEALKKCIEIDRHFAEITEDQFDFHTYCMRKMTLRSYVGLLRLEDVLKSHPFYFRAAKIAIEVYLRLYDKPLGDSDVSENINTSNITPSELKKLISKQRKAKKKASAAAANTDQSHHNSTNEKNSDKASSESEIVGEKLIPSKLERPDDPLGEAIKFLKPLQLLARERIETHLLAFEIYYRKGKILLMLQSLKRAIKIDDNCPTLLRQLVLFYDFLEKHKAELSPPVKEVIDLEIKSLIGTENVCSALELNDRFSQRNKNSLIHRLESSKLIAILQKDKDAARKNASNVINDLEKLNSVNIEVCAQMMQSVRNGEFGAVDESVIEAFRSRCHQMFPLATHFMTSSEKKLHLMNNFDKESAVNHSTVETSDGQIGEE</sequence>
<name>A0A3S3QN07_9ACAR</name>
<dbReference type="EMBL" id="NCKU01001755">
    <property type="protein sequence ID" value="RWS11336.1"/>
    <property type="molecule type" value="Genomic_DNA"/>
</dbReference>
<feature type="region of interest" description="Disordered" evidence="4">
    <location>
        <begin position="632"/>
        <end position="661"/>
    </location>
</feature>
<evidence type="ECO:0000256" key="1">
    <source>
        <dbReference type="ARBA" id="ARBA00022737"/>
    </source>
</evidence>
<dbReference type="InterPro" id="IPR021183">
    <property type="entry name" value="NatA_aux_su"/>
</dbReference>